<organism evidence="1">
    <name type="scientific">uncultured marine thaumarchaeote AD1000_100_C06</name>
    <dbReference type="NCBI Taxonomy" id="1455887"/>
    <lineage>
        <taxon>Archaea</taxon>
        <taxon>Nitrososphaerota</taxon>
        <taxon>environmental samples</taxon>
    </lineage>
</organism>
<name>A0A075FMQ0_9ARCH</name>
<reference evidence="1" key="1">
    <citation type="journal article" date="2014" name="Genome Biol. Evol.">
        <title>Pangenome evidence for extensive interdomain horizontal transfer affecting lineage core and shell genes in uncultured planktonic thaumarchaeota and euryarchaeota.</title>
        <authorList>
            <person name="Deschamps P."/>
            <person name="Zivanovic Y."/>
            <person name="Moreira D."/>
            <person name="Rodriguez-Valera F."/>
            <person name="Lopez-Garcia P."/>
        </authorList>
    </citation>
    <scope>NUCLEOTIDE SEQUENCE</scope>
</reference>
<evidence type="ECO:0000313" key="1">
    <source>
        <dbReference type="EMBL" id="AIE90987.1"/>
    </source>
</evidence>
<proteinExistence type="predicted"/>
<protein>
    <submittedName>
        <fullName evidence="1">Uncharacterized protein</fullName>
    </submittedName>
</protein>
<sequence>MLQLDGKLMNINSVADFLNNLKAKLTSEPQYSEQCPSARLKQIEARSKEVVEVSSDSISRQRTTVREVAIRWSTNPEGFVRQEIRKPHQMAGNQSNFEIDPMAKLD</sequence>
<dbReference type="EMBL" id="KF900324">
    <property type="protein sequence ID" value="AIE90987.1"/>
    <property type="molecule type" value="Genomic_DNA"/>
</dbReference>
<accession>A0A075FMQ0</accession>
<dbReference type="AlphaFoldDB" id="A0A075FMQ0"/>